<dbReference type="AlphaFoldDB" id="X6LIX1"/>
<dbReference type="EMBL" id="ASPP01040360">
    <property type="protein sequence ID" value="ETO00665.1"/>
    <property type="molecule type" value="Genomic_DNA"/>
</dbReference>
<proteinExistence type="predicted"/>
<reference evidence="2 3" key="1">
    <citation type="journal article" date="2013" name="Curr. Biol.">
        <title>The Genome of the Foraminiferan Reticulomyxa filosa.</title>
        <authorList>
            <person name="Glockner G."/>
            <person name="Hulsmann N."/>
            <person name="Schleicher M."/>
            <person name="Noegel A.A."/>
            <person name="Eichinger L."/>
            <person name="Gallinger C."/>
            <person name="Pawlowski J."/>
            <person name="Sierra R."/>
            <person name="Euteneuer U."/>
            <person name="Pillet L."/>
            <person name="Moustafa A."/>
            <person name="Platzer M."/>
            <person name="Groth M."/>
            <person name="Szafranski K."/>
            <person name="Schliwa M."/>
        </authorList>
    </citation>
    <scope>NUCLEOTIDE SEQUENCE [LARGE SCALE GENOMIC DNA]</scope>
</reference>
<feature type="compositionally biased region" description="Basic and acidic residues" evidence="1">
    <location>
        <begin position="79"/>
        <end position="106"/>
    </location>
</feature>
<keyword evidence="3" id="KW-1185">Reference proteome</keyword>
<evidence type="ECO:0000256" key="1">
    <source>
        <dbReference type="SAM" id="MobiDB-lite"/>
    </source>
</evidence>
<gene>
    <name evidence="2" type="ORF">RFI_36775</name>
</gene>
<accession>X6LIX1</accession>
<protein>
    <submittedName>
        <fullName evidence="2">Uncharacterized protein</fullName>
    </submittedName>
</protein>
<sequence>MTDATVQDWIPFYDLKHLLYYVVQSYMDEKLQSQTVRHIIIDDKEIDVWNREDIDQVVRQILKIVEQEGTQPSSKSTKKHELVHSATSLRDHDGDSERDSQSESHSKSKSGSEMNTDDNDSSDDSGHKDNAHKKHTTRRKKKEKRQESMEMTDQSDMDGVVPYTYKQFKQLGKILVEQSEMDHEDNDEFEDFHIDYHDLSRFIFEKQNDVIESISKYIDLAGLFFY</sequence>
<evidence type="ECO:0000313" key="2">
    <source>
        <dbReference type="EMBL" id="ETO00665.1"/>
    </source>
</evidence>
<name>X6LIX1_RETFI</name>
<comment type="caution">
    <text evidence="2">The sequence shown here is derived from an EMBL/GenBank/DDBJ whole genome shotgun (WGS) entry which is preliminary data.</text>
</comment>
<dbReference type="Proteomes" id="UP000023152">
    <property type="component" value="Unassembled WGS sequence"/>
</dbReference>
<evidence type="ECO:0000313" key="3">
    <source>
        <dbReference type="Proteomes" id="UP000023152"/>
    </source>
</evidence>
<organism evidence="2 3">
    <name type="scientific">Reticulomyxa filosa</name>
    <dbReference type="NCBI Taxonomy" id="46433"/>
    <lineage>
        <taxon>Eukaryota</taxon>
        <taxon>Sar</taxon>
        <taxon>Rhizaria</taxon>
        <taxon>Retaria</taxon>
        <taxon>Foraminifera</taxon>
        <taxon>Monothalamids</taxon>
        <taxon>Reticulomyxidae</taxon>
        <taxon>Reticulomyxa</taxon>
    </lineage>
</organism>
<feature type="region of interest" description="Disordered" evidence="1">
    <location>
        <begin position="68"/>
        <end position="156"/>
    </location>
</feature>
<feature type="compositionally biased region" description="Basic residues" evidence="1">
    <location>
        <begin position="130"/>
        <end position="143"/>
    </location>
</feature>